<name>A0A0A6UN76_ACTUT</name>
<proteinExistence type="predicted"/>
<dbReference type="AlphaFoldDB" id="A0A0A6UN76"/>
<organism evidence="1 2">
    <name type="scientific">Actinoplanes utahensis</name>
    <dbReference type="NCBI Taxonomy" id="1869"/>
    <lineage>
        <taxon>Bacteria</taxon>
        <taxon>Bacillati</taxon>
        <taxon>Actinomycetota</taxon>
        <taxon>Actinomycetes</taxon>
        <taxon>Micromonosporales</taxon>
        <taxon>Micromonosporaceae</taxon>
        <taxon>Actinoplanes</taxon>
    </lineage>
</organism>
<evidence type="ECO:0000313" key="2">
    <source>
        <dbReference type="Proteomes" id="UP000054537"/>
    </source>
</evidence>
<dbReference type="EMBL" id="JRTT01000024">
    <property type="protein sequence ID" value="KHD75764.1"/>
    <property type="molecule type" value="Genomic_DNA"/>
</dbReference>
<evidence type="ECO:0000313" key="1">
    <source>
        <dbReference type="EMBL" id="KHD75764.1"/>
    </source>
</evidence>
<keyword evidence="2" id="KW-1185">Reference proteome</keyword>
<comment type="caution">
    <text evidence="1">The sequence shown here is derived from an EMBL/GenBank/DDBJ whole genome shotgun (WGS) entry which is preliminary data.</text>
</comment>
<dbReference type="eggNOG" id="ENOG5034AKS">
    <property type="taxonomic scope" value="Bacteria"/>
</dbReference>
<dbReference type="Proteomes" id="UP000054537">
    <property type="component" value="Unassembled WGS sequence"/>
</dbReference>
<protein>
    <submittedName>
        <fullName evidence="1">Uncharacterized protein</fullName>
    </submittedName>
</protein>
<gene>
    <name evidence="1" type="ORF">MB27_21385</name>
</gene>
<accession>A0A0A6UN76</accession>
<dbReference type="RefSeq" id="WP_043526924.1">
    <property type="nucleotide sequence ID" value="NZ_BAABKU010000030.1"/>
</dbReference>
<reference evidence="1 2" key="1">
    <citation type="submission" date="2014-10" db="EMBL/GenBank/DDBJ databases">
        <title>Draft genome sequence of Actinoplanes utahensis NRRL 12052.</title>
        <authorList>
            <person name="Velasco-Bucheli B."/>
            <person name="del Cerro C."/>
            <person name="Hormigo D."/>
            <person name="Garcia J.L."/>
            <person name="Acebal C."/>
            <person name="Arroyo M."/>
            <person name="de la Mata I."/>
        </authorList>
    </citation>
    <scope>NUCLEOTIDE SEQUENCE [LARGE SCALE GENOMIC DNA]</scope>
    <source>
        <strain evidence="1 2">NRRL 12052</strain>
    </source>
</reference>
<dbReference type="OrthoDB" id="3298357at2"/>
<sequence>MGLRWRDAAQTLEGMLRRSGVDPGHVHDVAAAWQAFTEFLALPVDGLEPLENDADGFMVQWGRYSWNDRLPSLAFTRQFAVDVRDAWDAPHDWYQPEIWQVDLEMVFADTPELADLGRSVPADTGLDFSAPGPERDRAIHAVEQRLAQHPALRAAWANRPARSSVTLDDAG</sequence>